<evidence type="ECO:0000313" key="2">
    <source>
        <dbReference type="EMBL" id="SEO18898.1"/>
    </source>
</evidence>
<organism evidence="2 3">
    <name type="scientific">Actinacidiphila rubida</name>
    <dbReference type="NCBI Taxonomy" id="310780"/>
    <lineage>
        <taxon>Bacteria</taxon>
        <taxon>Bacillati</taxon>
        <taxon>Actinomycetota</taxon>
        <taxon>Actinomycetes</taxon>
        <taxon>Kitasatosporales</taxon>
        <taxon>Streptomycetaceae</taxon>
        <taxon>Actinacidiphila</taxon>
    </lineage>
</organism>
<dbReference type="Pfam" id="PF04134">
    <property type="entry name" value="DCC1-like"/>
    <property type="match status" value="1"/>
</dbReference>
<accession>A0A1H8MNS4</accession>
<keyword evidence="3" id="KW-1185">Reference proteome</keyword>
<feature type="region of interest" description="Disordered" evidence="1">
    <location>
        <begin position="128"/>
        <end position="211"/>
    </location>
</feature>
<dbReference type="InterPro" id="IPR007263">
    <property type="entry name" value="DCC1-like"/>
</dbReference>
<dbReference type="STRING" id="310780.SAMN05216267_101997"/>
<dbReference type="EMBL" id="FODD01000019">
    <property type="protein sequence ID" value="SEO18898.1"/>
    <property type="molecule type" value="Genomic_DNA"/>
</dbReference>
<proteinExistence type="predicted"/>
<feature type="compositionally biased region" description="Basic and acidic residues" evidence="1">
    <location>
        <begin position="128"/>
        <end position="141"/>
    </location>
</feature>
<dbReference type="AlphaFoldDB" id="A0A1H8MNS4"/>
<dbReference type="GO" id="GO:0015035">
    <property type="term" value="F:protein-disulfide reductase activity"/>
    <property type="evidence" value="ECO:0007669"/>
    <property type="project" value="InterPro"/>
</dbReference>
<sequence>MSRPPAAGQRPVPRQQPVRALTVLFDAQCRLCAYVAGWLGRQRHLVPLTLVPVGSEQARTWFPALDHDGAARREVTVVGDGGQLYVGDTAWVVCLWALADHRAFSHTLTTPAGRRLARAAVLTAARYRERAGRGEPAEPHRHPAPRPPRVPAGGTTAAGVGAGGPEAAGPQPVWEYDGSGGWTLHDTGGAGGAGGTGRADGGCTDGCSPPG</sequence>
<name>A0A1H8MNS4_9ACTN</name>
<evidence type="ECO:0000313" key="3">
    <source>
        <dbReference type="Proteomes" id="UP000181951"/>
    </source>
</evidence>
<evidence type="ECO:0000256" key="1">
    <source>
        <dbReference type="SAM" id="MobiDB-lite"/>
    </source>
</evidence>
<gene>
    <name evidence="2" type="ORF">SAMN05216267_101997</name>
</gene>
<dbReference type="Proteomes" id="UP000181951">
    <property type="component" value="Unassembled WGS sequence"/>
</dbReference>
<protein>
    <recommendedName>
        <fullName evidence="4">DUF393 domain-containing protein</fullName>
    </recommendedName>
</protein>
<reference evidence="2 3" key="1">
    <citation type="submission" date="2016-10" db="EMBL/GenBank/DDBJ databases">
        <authorList>
            <person name="de Groot N.N."/>
        </authorList>
    </citation>
    <scope>NUCLEOTIDE SEQUENCE [LARGE SCALE GENOMIC DNA]</scope>
    <source>
        <strain evidence="2 3">CGMCC 4.2026</strain>
    </source>
</reference>
<feature type="compositionally biased region" description="Gly residues" evidence="1">
    <location>
        <begin position="188"/>
        <end position="204"/>
    </location>
</feature>
<evidence type="ECO:0008006" key="4">
    <source>
        <dbReference type="Google" id="ProtNLM"/>
    </source>
</evidence>